<feature type="region of interest" description="Disordered" evidence="1">
    <location>
        <begin position="30"/>
        <end position="66"/>
    </location>
</feature>
<evidence type="ECO:0000313" key="2">
    <source>
        <dbReference type="EMBL" id="KAF0909507.1"/>
    </source>
</evidence>
<dbReference type="AlphaFoldDB" id="A0A6G1DAP5"/>
<comment type="caution">
    <text evidence="2">The sequence shown here is derived from an EMBL/GenBank/DDBJ whole genome shotgun (WGS) entry which is preliminary data.</text>
</comment>
<protein>
    <submittedName>
        <fullName evidence="2">Uncharacterized protein</fullName>
    </submittedName>
</protein>
<proteinExistence type="predicted"/>
<feature type="compositionally biased region" description="Basic residues" evidence="1">
    <location>
        <begin position="47"/>
        <end position="56"/>
    </location>
</feature>
<accession>A0A6G1DAP5</accession>
<evidence type="ECO:0000256" key="1">
    <source>
        <dbReference type="SAM" id="MobiDB-lite"/>
    </source>
</evidence>
<dbReference type="Proteomes" id="UP000479710">
    <property type="component" value="Unassembled WGS sequence"/>
</dbReference>
<keyword evidence="3" id="KW-1185">Reference proteome</keyword>
<evidence type="ECO:0000313" key="3">
    <source>
        <dbReference type="Proteomes" id="UP000479710"/>
    </source>
</evidence>
<gene>
    <name evidence="2" type="ORF">E2562_036720</name>
</gene>
<dbReference type="EMBL" id="SPHZ02000007">
    <property type="protein sequence ID" value="KAF0909507.1"/>
    <property type="molecule type" value="Genomic_DNA"/>
</dbReference>
<reference evidence="2 3" key="1">
    <citation type="submission" date="2019-11" db="EMBL/GenBank/DDBJ databases">
        <title>Whole genome sequence of Oryza granulata.</title>
        <authorList>
            <person name="Li W."/>
        </authorList>
    </citation>
    <scope>NUCLEOTIDE SEQUENCE [LARGE SCALE GENOMIC DNA]</scope>
    <source>
        <strain evidence="3">cv. Menghai</strain>
        <tissue evidence="2">Leaf</tissue>
    </source>
</reference>
<name>A0A6G1DAP5_9ORYZ</name>
<sequence length="66" mass="7946">MDDTIFFYKIQLERDNREKIMVTTDQNEFREEETEAKQKHIGTQAKPYHRRLSRHRAGSDIPQTLP</sequence>
<organism evidence="2 3">
    <name type="scientific">Oryza meyeriana var. granulata</name>
    <dbReference type="NCBI Taxonomy" id="110450"/>
    <lineage>
        <taxon>Eukaryota</taxon>
        <taxon>Viridiplantae</taxon>
        <taxon>Streptophyta</taxon>
        <taxon>Embryophyta</taxon>
        <taxon>Tracheophyta</taxon>
        <taxon>Spermatophyta</taxon>
        <taxon>Magnoliopsida</taxon>
        <taxon>Liliopsida</taxon>
        <taxon>Poales</taxon>
        <taxon>Poaceae</taxon>
        <taxon>BOP clade</taxon>
        <taxon>Oryzoideae</taxon>
        <taxon>Oryzeae</taxon>
        <taxon>Oryzinae</taxon>
        <taxon>Oryza</taxon>
        <taxon>Oryza meyeriana</taxon>
    </lineage>
</organism>